<dbReference type="SUPFAM" id="SSF53187">
    <property type="entry name" value="Zn-dependent exopeptidases"/>
    <property type="match status" value="1"/>
</dbReference>
<keyword evidence="3" id="KW-1185">Reference proteome</keyword>
<accession>F6BJQ3</accession>
<protein>
    <submittedName>
        <fullName evidence="2">Cell wall hydrolase/autolysin</fullName>
    </submittedName>
</protein>
<dbReference type="RefSeq" id="WP_013787705.1">
    <property type="nucleotide sequence ID" value="NC_015555.1"/>
</dbReference>
<evidence type="ECO:0000313" key="2">
    <source>
        <dbReference type="EMBL" id="AEF16960.1"/>
    </source>
</evidence>
<dbReference type="eggNOG" id="COG0860">
    <property type="taxonomic scope" value="Bacteria"/>
</dbReference>
<dbReference type="Pfam" id="PF01520">
    <property type="entry name" value="Amidase_3"/>
    <property type="match status" value="1"/>
</dbReference>
<reference evidence="2" key="1">
    <citation type="submission" date="2011-05" db="EMBL/GenBank/DDBJ databases">
        <title>Complete sequence of Thermoanaerobacterium xylanolyticum LX-11.</title>
        <authorList>
            <consortium name="US DOE Joint Genome Institute"/>
            <person name="Lucas S."/>
            <person name="Han J."/>
            <person name="Lapidus A."/>
            <person name="Cheng J.-F."/>
            <person name="Goodwin L."/>
            <person name="Pitluck S."/>
            <person name="Peters L."/>
            <person name="Mikhailova N."/>
            <person name="Lu M."/>
            <person name="Han C."/>
            <person name="Tapia R."/>
            <person name="Land M."/>
            <person name="Hauser L."/>
            <person name="Kyrpides N."/>
            <person name="Ivanova N."/>
            <person name="Pagani I."/>
            <person name="Hemme C."/>
            <person name="Woyke T."/>
        </authorList>
    </citation>
    <scope>NUCLEOTIDE SEQUENCE</scope>
    <source>
        <strain evidence="2">LX-11</strain>
    </source>
</reference>
<gene>
    <name evidence="2" type="ordered locus">Thexy_0921</name>
</gene>
<dbReference type="HOGENOM" id="CLU_976399_0_0_9"/>
<keyword evidence="2" id="KW-0378">Hydrolase</keyword>
<feature type="domain" description="MurNAc-LAA" evidence="1">
    <location>
        <begin position="147"/>
        <end position="282"/>
    </location>
</feature>
<dbReference type="KEGG" id="txy:Thexy_0921"/>
<sequence>MKSILTNIRLDTKAANNCIKENKSLIGFDFYTDIPEYSVEKSDGDYIIVFKDASMNMPVGTYTVDDGIIDKIILKQDEKKVEATIKLSMESDSDIKVSNGVPAKIDFYVDRTPLKKILSGKKIALNPVHKKTTKSPTNLLPQVPMNDIAKKVSELLNSLNAKPHIIESNYSDSIAINDDVKYDIAISFATEASLKDESGFKIYYDEQNNKSKRLAEILNKAVERKSPLNNLGIHAKKYSDEPFEIPIVTIVPAIENSRLDDAHLRDIDYRSKIALAVFNGILEYFKSNSSSPILN</sequence>
<proteinExistence type="predicted"/>
<dbReference type="Gene3D" id="3.40.630.40">
    <property type="entry name" value="Zn-dependent exopeptidases"/>
    <property type="match status" value="1"/>
</dbReference>
<dbReference type="GO" id="GO:0009253">
    <property type="term" value="P:peptidoglycan catabolic process"/>
    <property type="evidence" value="ECO:0007669"/>
    <property type="project" value="InterPro"/>
</dbReference>
<dbReference type="EMBL" id="CP002739">
    <property type="protein sequence ID" value="AEF16960.1"/>
    <property type="molecule type" value="Genomic_DNA"/>
</dbReference>
<evidence type="ECO:0000313" key="3">
    <source>
        <dbReference type="Proteomes" id="UP000007239"/>
    </source>
</evidence>
<dbReference type="GO" id="GO:0008745">
    <property type="term" value="F:N-acetylmuramoyl-L-alanine amidase activity"/>
    <property type="evidence" value="ECO:0007669"/>
    <property type="project" value="InterPro"/>
</dbReference>
<evidence type="ECO:0000259" key="1">
    <source>
        <dbReference type="Pfam" id="PF01520"/>
    </source>
</evidence>
<name>F6BJQ3_THEXL</name>
<dbReference type="STRING" id="858215.Thexy_0921"/>
<dbReference type="Proteomes" id="UP000007239">
    <property type="component" value="Chromosome"/>
</dbReference>
<organism evidence="2 3">
    <name type="scientific">Thermoanaerobacterium xylanolyticum (strain ATCC 49914 / DSM 7097 / LX-11)</name>
    <dbReference type="NCBI Taxonomy" id="858215"/>
    <lineage>
        <taxon>Bacteria</taxon>
        <taxon>Bacillati</taxon>
        <taxon>Bacillota</taxon>
        <taxon>Clostridia</taxon>
        <taxon>Thermoanaerobacterales</taxon>
        <taxon>Thermoanaerobacteraceae</taxon>
        <taxon>Thermoanaerobacterium</taxon>
    </lineage>
</organism>
<dbReference type="AlphaFoldDB" id="F6BJQ3"/>
<dbReference type="InterPro" id="IPR002508">
    <property type="entry name" value="MurNAc-LAA_cat"/>
</dbReference>